<organism evidence="1 2">
    <name type="scientific">Fictibacillus macauensis ZFHKF-1</name>
    <dbReference type="NCBI Taxonomy" id="1196324"/>
    <lineage>
        <taxon>Bacteria</taxon>
        <taxon>Bacillati</taxon>
        <taxon>Bacillota</taxon>
        <taxon>Bacilli</taxon>
        <taxon>Bacillales</taxon>
        <taxon>Fictibacillaceae</taxon>
        <taxon>Fictibacillus</taxon>
    </lineage>
</organism>
<dbReference type="OrthoDB" id="2988958at2"/>
<dbReference type="PROSITE" id="PS51257">
    <property type="entry name" value="PROKAR_LIPOPROTEIN"/>
    <property type="match status" value="1"/>
</dbReference>
<dbReference type="EMBL" id="AKKV01000026">
    <property type="protein sequence ID" value="EIT85321.1"/>
    <property type="molecule type" value="Genomic_DNA"/>
</dbReference>
<evidence type="ECO:0000313" key="2">
    <source>
        <dbReference type="Proteomes" id="UP000004080"/>
    </source>
</evidence>
<sequence length="186" mass="21046">MNKKIISGMAVLTLACGLVGCNKKGALDRNNNNDVRPIGYYSNHKDNMNDGNMMDYNNQNVVYHKNYNGALDKKITKRVNHMRHIDDAHVIIRDNNVIVGFMTSDKNTRHAERMVYRKVKDIVPNMKVHVTANRSIVSRIKNVDLGLTNGRAADEFKNDFKSIMTDIGKAGSNLGKAVKRPFENNR</sequence>
<evidence type="ECO:0000313" key="1">
    <source>
        <dbReference type="EMBL" id="EIT85321.1"/>
    </source>
</evidence>
<dbReference type="STRING" id="1196324.A374_11275"/>
<dbReference type="RefSeq" id="WP_007202339.1">
    <property type="nucleotide sequence ID" value="NZ_AKKV01000026.1"/>
</dbReference>
<accession>I8J0N5</accession>
<gene>
    <name evidence="1" type="ORF">A374_11275</name>
</gene>
<dbReference type="Pfam" id="PF09580">
    <property type="entry name" value="Spore_YhcN_YlaJ"/>
    <property type="match status" value="1"/>
</dbReference>
<name>I8J0N5_9BACL</name>
<proteinExistence type="predicted"/>
<reference evidence="1 2" key="1">
    <citation type="journal article" date="2012" name="J. Bacteriol.">
        <title>Genome of Bacillus macauensis ZFHKF-1, a Long-Chain-Forming Bacterium.</title>
        <authorList>
            <person name="Cai L."/>
            <person name="Zhang T."/>
        </authorList>
    </citation>
    <scope>NUCLEOTIDE SEQUENCE [LARGE SCALE GENOMIC DNA]</scope>
    <source>
        <strain evidence="1 2">ZFHKF-1</strain>
    </source>
</reference>
<dbReference type="PATRIC" id="fig|1196324.3.peg.2315"/>
<dbReference type="Proteomes" id="UP000004080">
    <property type="component" value="Unassembled WGS sequence"/>
</dbReference>
<dbReference type="eggNOG" id="ENOG5030872">
    <property type="taxonomic scope" value="Bacteria"/>
</dbReference>
<dbReference type="AlphaFoldDB" id="I8J0N5"/>
<comment type="caution">
    <text evidence="1">The sequence shown here is derived from an EMBL/GenBank/DDBJ whole genome shotgun (WGS) entry which is preliminary data.</text>
</comment>
<protein>
    <submittedName>
        <fullName evidence="1">Spore cortex protein CoxA</fullName>
    </submittedName>
</protein>
<dbReference type="InterPro" id="IPR019076">
    <property type="entry name" value="Spore_lipoprot_YhcN/YlaJ-like"/>
</dbReference>
<keyword evidence="2" id="KW-1185">Reference proteome</keyword>